<keyword evidence="2" id="KW-1185">Reference proteome</keyword>
<dbReference type="Proteomes" id="UP000248168">
    <property type="component" value="Unassembled WGS sequence"/>
</dbReference>
<protein>
    <submittedName>
        <fullName evidence="1">Uncharacterized protein</fullName>
    </submittedName>
</protein>
<dbReference type="RefSeq" id="WP_121988445.1">
    <property type="nucleotide sequence ID" value="NZ_OUNR01000001.1"/>
</dbReference>
<dbReference type="OrthoDB" id="9799646at2"/>
<accession>A0A330L2M0</accession>
<sequence>MNFIRIGNRALNLDRVTHCEVQIWQDAISVKIYMAGTANNTPLVLNEEEAKEFWKYIEYVAEKPV</sequence>
<evidence type="ECO:0000313" key="1">
    <source>
        <dbReference type="EMBL" id="SPP64011.1"/>
    </source>
</evidence>
<gene>
    <name evidence="1" type="ORF">NITLEN_11097</name>
</gene>
<name>A0A330L2M0_9BACT</name>
<proteinExistence type="predicted"/>
<dbReference type="EMBL" id="OUNR01000001">
    <property type="protein sequence ID" value="SPP64011.1"/>
    <property type="molecule type" value="Genomic_DNA"/>
</dbReference>
<reference evidence="2" key="1">
    <citation type="submission" date="2018-04" db="EMBL/GenBank/DDBJ databases">
        <authorList>
            <person name="Lucker S."/>
            <person name="Sakoula D."/>
        </authorList>
    </citation>
    <scope>NUCLEOTIDE SEQUENCE [LARGE SCALE GENOMIC DNA]</scope>
</reference>
<evidence type="ECO:0000313" key="2">
    <source>
        <dbReference type="Proteomes" id="UP000248168"/>
    </source>
</evidence>
<dbReference type="AlphaFoldDB" id="A0A330L2M0"/>
<dbReference type="InParanoid" id="A0A330L2M0"/>
<organism evidence="1 2">
    <name type="scientific">Nitrospira lenta</name>
    <dbReference type="NCBI Taxonomy" id="1436998"/>
    <lineage>
        <taxon>Bacteria</taxon>
        <taxon>Pseudomonadati</taxon>
        <taxon>Nitrospirota</taxon>
        <taxon>Nitrospiria</taxon>
        <taxon>Nitrospirales</taxon>
        <taxon>Nitrospiraceae</taxon>
        <taxon>Nitrospira</taxon>
    </lineage>
</organism>